<dbReference type="PRINTS" id="PR00027">
    <property type="entry name" value="PAIREDBOX"/>
</dbReference>
<gene>
    <name evidence="10" type="ORF">BSL78_29802</name>
</gene>
<sequence>MLLDSSSAGQSGVNQLGGVFVNGRPLPVCVRARIVQLAQLGIRPCEISRQLLVSHGCVSKILSRYYETGSIRPGNIGGSKPKVATPLVVQKILEFKEENPSIFAWEIRQRLLKETICDENSLPSISSINRILRNGGPTGSKGKKEKDDLVHTTSWQNFPLSPIKADDVTDNNNEEKPLQDGGLHGIREGATPSPTIEMNIKKRLEDDKELNIHEENKVRAESDSEAADIVEPSTLDLSMKTKSHREGDTDTKKRKLSYGSIQQKIRRLCNGQESRDGKTKDRQHVSRDQSRPAVIDDTTDESGGSVSIATAPSSMNNQQQQQLTNSHLTQLLQRNDGMNIPGFPAFPTNPYFPCFMYAVPASGPVAGAHSGSSTLPMVPPGTYLLHIPPNGNYQQMTHMVARNWWS</sequence>
<evidence type="ECO:0000259" key="9">
    <source>
        <dbReference type="PROSITE" id="PS51057"/>
    </source>
</evidence>
<dbReference type="PROSITE" id="PS51057">
    <property type="entry name" value="PAIRED_2"/>
    <property type="match status" value="1"/>
</dbReference>
<keyword evidence="2" id="KW-0217">Developmental protein</keyword>
<dbReference type="InterPro" id="IPR036388">
    <property type="entry name" value="WH-like_DNA-bd_sf"/>
</dbReference>
<feature type="domain" description="Paired" evidence="9">
    <location>
        <begin position="9"/>
        <end position="135"/>
    </location>
</feature>
<feature type="compositionally biased region" description="Polar residues" evidence="8">
    <location>
        <begin position="301"/>
        <end position="319"/>
    </location>
</feature>
<feature type="region of interest" description="Disordered" evidence="8">
    <location>
        <begin position="131"/>
        <end position="195"/>
    </location>
</feature>
<dbReference type="GO" id="GO:0000978">
    <property type="term" value="F:RNA polymerase II cis-regulatory region sequence-specific DNA binding"/>
    <property type="evidence" value="ECO:0007669"/>
    <property type="project" value="TreeGrafter"/>
</dbReference>
<dbReference type="GO" id="GO:0000981">
    <property type="term" value="F:DNA-binding transcription factor activity, RNA polymerase II-specific"/>
    <property type="evidence" value="ECO:0007669"/>
    <property type="project" value="TreeGrafter"/>
</dbReference>
<evidence type="ECO:0000313" key="11">
    <source>
        <dbReference type="Proteomes" id="UP000230750"/>
    </source>
</evidence>
<comment type="caution">
    <text evidence="10">The sequence shown here is derived from an EMBL/GenBank/DDBJ whole genome shotgun (WGS) entry which is preliminary data.</text>
</comment>
<dbReference type="Pfam" id="PF00292">
    <property type="entry name" value="PAX"/>
    <property type="match status" value="1"/>
</dbReference>
<dbReference type="EMBL" id="MRZV01002590">
    <property type="protein sequence ID" value="PIK33385.1"/>
    <property type="molecule type" value="Genomic_DNA"/>
</dbReference>
<dbReference type="FunFam" id="1.10.10.10:FF:000013">
    <property type="entry name" value="Paired box 8 isoform 1"/>
    <property type="match status" value="1"/>
</dbReference>
<dbReference type="STRING" id="307972.A0A2G8JCB3"/>
<evidence type="ECO:0000256" key="5">
    <source>
        <dbReference type="ARBA" id="ARBA00023125"/>
    </source>
</evidence>
<dbReference type="InterPro" id="IPR043565">
    <property type="entry name" value="PAX_fam"/>
</dbReference>
<dbReference type="InterPro" id="IPR009057">
    <property type="entry name" value="Homeodomain-like_sf"/>
</dbReference>
<evidence type="ECO:0000256" key="8">
    <source>
        <dbReference type="SAM" id="MobiDB-lite"/>
    </source>
</evidence>
<keyword evidence="7" id="KW-0539">Nucleus</keyword>
<dbReference type="Proteomes" id="UP000230750">
    <property type="component" value="Unassembled WGS sequence"/>
</dbReference>
<keyword evidence="4" id="KW-0805">Transcription regulation</keyword>
<evidence type="ECO:0000313" key="10">
    <source>
        <dbReference type="EMBL" id="PIK33385.1"/>
    </source>
</evidence>
<dbReference type="CDD" id="cd00131">
    <property type="entry name" value="PAX"/>
    <property type="match status" value="1"/>
</dbReference>
<evidence type="ECO:0000256" key="3">
    <source>
        <dbReference type="ARBA" id="ARBA00022724"/>
    </source>
</evidence>
<comment type="subcellular location">
    <subcellularLocation>
        <location evidence="1">Nucleus</location>
    </subcellularLocation>
</comment>
<keyword evidence="11" id="KW-1185">Reference proteome</keyword>
<keyword evidence="3" id="KW-0563">Paired box</keyword>
<organism evidence="10 11">
    <name type="scientific">Stichopus japonicus</name>
    <name type="common">Sea cucumber</name>
    <dbReference type="NCBI Taxonomy" id="307972"/>
    <lineage>
        <taxon>Eukaryota</taxon>
        <taxon>Metazoa</taxon>
        <taxon>Echinodermata</taxon>
        <taxon>Eleutherozoa</taxon>
        <taxon>Echinozoa</taxon>
        <taxon>Holothuroidea</taxon>
        <taxon>Aspidochirotacea</taxon>
        <taxon>Aspidochirotida</taxon>
        <taxon>Stichopodidae</taxon>
        <taxon>Apostichopus</taxon>
    </lineage>
</organism>
<dbReference type="PANTHER" id="PTHR45636:SF43">
    <property type="entry name" value="PAIRED BOX POX-NEURO PROTEIN"/>
    <property type="match status" value="1"/>
</dbReference>
<proteinExistence type="predicted"/>
<dbReference type="OrthoDB" id="10129520at2759"/>
<evidence type="ECO:0000256" key="7">
    <source>
        <dbReference type="ARBA" id="ARBA00023242"/>
    </source>
</evidence>
<dbReference type="AlphaFoldDB" id="A0A2G8JCB3"/>
<evidence type="ECO:0000256" key="1">
    <source>
        <dbReference type="ARBA" id="ARBA00004123"/>
    </source>
</evidence>
<dbReference type="PROSITE" id="PS00034">
    <property type="entry name" value="PAIRED_1"/>
    <property type="match status" value="1"/>
</dbReference>
<dbReference type="InterPro" id="IPR043182">
    <property type="entry name" value="PAIRED_DNA-bd_dom"/>
</dbReference>
<accession>A0A2G8JCB3</accession>
<feature type="region of interest" description="Disordered" evidence="8">
    <location>
        <begin position="215"/>
        <end position="319"/>
    </location>
</feature>
<dbReference type="InterPro" id="IPR001523">
    <property type="entry name" value="Paired_dom"/>
</dbReference>
<evidence type="ECO:0000256" key="4">
    <source>
        <dbReference type="ARBA" id="ARBA00023015"/>
    </source>
</evidence>
<dbReference type="FunFam" id="1.10.10.10:FF:000003">
    <property type="entry name" value="Paired box protein Pax-6"/>
    <property type="match status" value="1"/>
</dbReference>
<evidence type="ECO:0000256" key="2">
    <source>
        <dbReference type="ARBA" id="ARBA00022473"/>
    </source>
</evidence>
<evidence type="ECO:0000256" key="6">
    <source>
        <dbReference type="ARBA" id="ARBA00023163"/>
    </source>
</evidence>
<keyword evidence="6" id="KW-0804">Transcription</keyword>
<dbReference type="GO" id="GO:0005634">
    <property type="term" value="C:nucleus"/>
    <property type="evidence" value="ECO:0007669"/>
    <property type="project" value="UniProtKB-SubCell"/>
</dbReference>
<feature type="compositionally biased region" description="Basic and acidic residues" evidence="8">
    <location>
        <begin position="273"/>
        <end position="290"/>
    </location>
</feature>
<keyword evidence="5" id="KW-0238">DNA-binding</keyword>
<dbReference type="Gene3D" id="1.10.10.10">
    <property type="entry name" value="Winged helix-like DNA-binding domain superfamily/Winged helix DNA-binding domain"/>
    <property type="match status" value="2"/>
</dbReference>
<dbReference type="PANTHER" id="PTHR45636">
    <property type="entry name" value="PAIRED BOX PROTEIN PAX-6-RELATED-RELATED"/>
    <property type="match status" value="1"/>
</dbReference>
<reference evidence="10 11" key="1">
    <citation type="journal article" date="2017" name="PLoS Biol.">
        <title>The sea cucumber genome provides insights into morphological evolution and visceral regeneration.</title>
        <authorList>
            <person name="Zhang X."/>
            <person name="Sun L."/>
            <person name="Yuan J."/>
            <person name="Sun Y."/>
            <person name="Gao Y."/>
            <person name="Zhang L."/>
            <person name="Li S."/>
            <person name="Dai H."/>
            <person name="Hamel J.F."/>
            <person name="Liu C."/>
            <person name="Yu Y."/>
            <person name="Liu S."/>
            <person name="Lin W."/>
            <person name="Guo K."/>
            <person name="Jin S."/>
            <person name="Xu P."/>
            <person name="Storey K.B."/>
            <person name="Huan P."/>
            <person name="Zhang T."/>
            <person name="Zhou Y."/>
            <person name="Zhang J."/>
            <person name="Lin C."/>
            <person name="Li X."/>
            <person name="Xing L."/>
            <person name="Huo D."/>
            <person name="Sun M."/>
            <person name="Wang L."/>
            <person name="Mercier A."/>
            <person name="Li F."/>
            <person name="Yang H."/>
            <person name="Xiang J."/>
        </authorList>
    </citation>
    <scope>NUCLEOTIDE SEQUENCE [LARGE SCALE GENOMIC DNA]</scope>
    <source>
        <strain evidence="10">Shaxun</strain>
        <tissue evidence="10">Muscle</tissue>
    </source>
</reference>
<dbReference type="SMART" id="SM00351">
    <property type="entry name" value="PAX"/>
    <property type="match status" value="1"/>
</dbReference>
<name>A0A2G8JCB3_STIJA</name>
<dbReference type="SUPFAM" id="SSF46689">
    <property type="entry name" value="Homeodomain-like"/>
    <property type="match status" value="1"/>
</dbReference>
<protein>
    <submittedName>
        <fullName evidence="10">Pox-neuro</fullName>
    </submittedName>
</protein>